<dbReference type="Pfam" id="PF00612">
    <property type="entry name" value="IQ"/>
    <property type="match status" value="1"/>
</dbReference>
<dbReference type="AlphaFoldDB" id="A0A7R8UMH4"/>
<evidence type="ECO:0000313" key="1">
    <source>
        <dbReference type="EMBL" id="CAD7083555.1"/>
    </source>
</evidence>
<sequence>MSTIWEEIISYDQSMLDLYTQRKKEKRLQKGRVTLTSDYFENEIFSQLIPAMRSTLNMAMQKCALKHQKCIFNGIDCLAEVLFNRNPKHTDRANNWTPAYFLFYDPETSIRPKYPLSWILTRKQAALIIQKWVRGYKVRKQKEVQEMKEFWKVRLKNDSRVINVHLQVYCC</sequence>
<dbReference type="PANTHER" id="PTHR34927">
    <property type="entry name" value="IQ DOMAIN-CONTAINING PROTEIN K"/>
    <property type="match status" value="1"/>
</dbReference>
<dbReference type="PROSITE" id="PS50096">
    <property type="entry name" value="IQ"/>
    <property type="match status" value="1"/>
</dbReference>
<dbReference type="InterPro" id="IPR000048">
    <property type="entry name" value="IQ_motif_EF-hand-BS"/>
</dbReference>
<dbReference type="InParanoid" id="A0A7R8UMH4"/>
<dbReference type="InterPro" id="IPR043408">
    <property type="entry name" value="IQCK"/>
</dbReference>
<keyword evidence="2" id="KW-1185">Reference proteome</keyword>
<dbReference type="PANTHER" id="PTHR34927:SF1">
    <property type="entry name" value="IQ DOMAIN-CONTAINING PROTEIN K"/>
    <property type="match status" value="1"/>
</dbReference>
<name>A0A7R8UMH4_HERIL</name>
<dbReference type="EMBL" id="LR899010">
    <property type="protein sequence ID" value="CAD7083555.1"/>
    <property type="molecule type" value="Genomic_DNA"/>
</dbReference>
<dbReference type="Gene3D" id="1.20.5.190">
    <property type="match status" value="1"/>
</dbReference>
<dbReference type="Proteomes" id="UP000594454">
    <property type="component" value="Chromosome 2"/>
</dbReference>
<gene>
    <name evidence="1" type="ORF">HERILL_LOCUS6506</name>
</gene>
<reference evidence="1 2" key="1">
    <citation type="submission" date="2020-11" db="EMBL/GenBank/DDBJ databases">
        <authorList>
            <person name="Wallbank WR R."/>
            <person name="Pardo Diaz C."/>
            <person name="Kozak K."/>
            <person name="Martin S."/>
            <person name="Jiggins C."/>
            <person name="Moest M."/>
            <person name="Warren A I."/>
            <person name="Generalovic N T."/>
            <person name="Byers J.R.P. K."/>
            <person name="Montejo-Kovacevich G."/>
            <person name="Yen C E."/>
        </authorList>
    </citation>
    <scope>NUCLEOTIDE SEQUENCE [LARGE SCALE GENOMIC DNA]</scope>
</reference>
<dbReference type="OrthoDB" id="2155538at2759"/>
<dbReference type="SMART" id="SM00015">
    <property type="entry name" value="IQ"/>
    <property type="match status" value="1"/>
</dbReference>
<proteinExistence type="predicted"/>
<organism evidence="1 2">
    <name type="scientific">Hermetia illucens</name>
    <name type="common">Black soldier fly</name>
    <dbReference type="NCBI Taxonomy" id="343691"/>
    <lineage>
        <taxon>Eukaryota</taxon>
        <taxon>Metazoa</taxon>
        <taxon>Ecdysozoa</taxon>
        <taxon>Arthropoda</taxon>
        <taxon>Hexapoda</taxon>
        <taxon>Insecta</taxon>
        <taxon>Pterygota</taxon>
        <taxon>Neoptera</taxon>
        <taxon>Endopterygota</taxon>
        <taxon>Diptera</taxon>
        <taxon>Brachycera</taxon>
        <taxon>Stratiomyomorpha</taxon>
        <taxon>Stratiomyidae</taxon>
        <taxon>Hermetiinae</taxon>
        <taxon>Hermetia</taxon>
    </lineage>
</organism>
<dbReference type="CDD" id="cd23767">
    <property type="entry name" value="IQCD"/>
    <property type="match status" value="1"/>
</dbReference>
<protein>
    <submittedName>
        <fullName evidence="1">Uncharacterized protein</fullName>
    </submittedName>
</protein>
<evidence type="ECO:0000313" key="2">
    <source>
        <dbReference type="Proteomes" id="UP000594454"/>
    </source>
</evidence>
<accession>A0A7R8UMH4</accession>